<name>A0A8D8A5N6_CULPI</name>
<sequence length="175" mass="20816">MAQIWQHFRLRRHVKRGRVKRLRNFVKPRMQQIRISLYDQTFKRRKPRSFLLQINHRRRGHRPVLSNPAHQPPPNPDRERFQTAALTQHLSNHNVQLFPEAVEEKQQIQLPYAPNRLQQLGQRYQTLLRVALVNQLHPSVGTFRVLQDGHGIRQALGLPDFQRKLSLLKEFGREG</sequence>
<dbReference type="AlphaFoldDB" id="A0A8D8A5N6"/>
<reference evidence="2" key="1">
    <citation type="submission" date="2021-05" db="EMBL/GenBank/DDBJ databases">
        <authorList>
            <person name="Alioto T."/>
            <person name="Alioto T."/>
            <person name="Gomez Garrido J."/>
        </authorList>
    </citation>
    <scope>NUCLEOTIDE SEQUENCE</scope>
</reference>
<feature type="region of interest" description="Disordered" evidence="1">
    <location>
        <begin position="57"/>
        <end position="77"/>
    </location>
</feature>
<proteinExistence type="predicted"/>
<organism evidence="2">
    <name type="scientific">Culex pipiens</name>
    <name type="common">House mosquito</name>
    <dbReference type="NCBI Taxonomy" id="7175"/>
    <lineage>
        <taxon>Eukaryota</taxon>
        <taxon>Metazoa</taxon>
        <taxon>Ecdysozoa</taxon>
        <taxon>Arthropoda</taxon>
        <taxon>Hexapoda</taxon>
        <taxon>Insecta</taxon>
        <taxon>Pterygota</taxon>
        <taxon>Neoptera</taxon>
        <taxon>Endopterygota</taxon>
        <taxon>Diptera</taxon>
        <taxon>Nematocera</taxon>
        <taxon>Culicoidea</taxon>
        <taxon>Culicidae</taxon>
        <taxon>Culicinae</taxon>
        <taxon>Culicini</taxon>
        <taxon>Culex</taxon>
        <taxon>Culex</taxon>
    </lineage>
</organism>
<protein>
    <submittedName>
        <fullName evidence="2">(northern house mosquito) hypothetical protein</fullName>
    </submittedName>
</protein>
<evidence type="ECO:0000313" key="2">
    <source>
        <dbReference type="EMBL" id="CAG6448923.1"/>
    </source>
</evidence>
<accession>A0A8D8A5N6</accession>
<dbReference type="EMBL" id="HBUE01011996">
    <property type="protein sequence ID" value="CAG6448923.1"/>
    <property type="molecule type" value="Transcribed_RNA"/>
</dbReference>
<evidence type="ECO:0000256" key="1">
    <source>
        <dbReference type="SAM" id="MobiDB-lite"/>
    </source>
</evidence>